<dbReference type="InterPro" id="IPR056924">
    <property type="entry name" value="SH3_Tf2-1"/>
</dbReference>
<dbReference type="EMBL" id="BSYR01000010">
    <property type="protein sequence ID" value="GMI72911.1"/>
    <property type="molecule type" value="Genomic_DNA"/>
</dbReference>
<dbReference type="Pfam" id="PF24626">
    <property type="entry name" value="SH3_Tf2-1"/>
    <property type="match status" value="1"/>
</dbReference>
<evidence type="ECO:0000313" key="2">
    <source>
        <dbReference type="EMBL" id="GMI72911.1"/>
    </source>
</evidence>
<dbReference type="InterPro" id="IPR016197">
    <property type="entry name" value="Chromo-like_dom_sf"/>
</dbReference>
<proteinExistence type="predicted"/>
<dbReference type="OrthoDB" id="5554229at2759"/>
<reference evidence="2" key="1">
    <citation type="submission" date="2023-05" db="EMBL/GenBank/DDBJ databases">
        <title>Genome and transcriptome analyses reveal genes involved in the formation of fine ridges on petal epidermal cells in Hibiscus trionum.</title>
        <authorList>
            <person name="Koshimizu S."/>
            <person name="Masuda S."/>
            <person name="Ishii T."/>
            <person name="Shirasu K."/>
            <person name="Hoshino A."/>
            <person name="Arita M."/>
        </authorList>
    </citation>
    <scope>NUCLEOTIDE SEQUENCE</scope>
    <source>
        <strain evidence="2">Hamamatsu line</strain>
    </source>
</reference>
<dbReference type="GO" id="GO:0003676">
    <property type="term" value="F:nucleic acid binding"/>
    <property type="evidence" value="ECO:0007669"/>
    <property type="project" value="InterPro"/>
</dbReference>
<accession>A0A9W7H9Q5</accession>
<dbReference type="Gene3D" id="3.30.420.10">
    <property type="entry name" value="Ribonuclease H-like superfamily/Ribonuclease H"/>
    <property type="match status" value="1"/>
</dbReference>
<protein>
    <recommendedName>
        <fullName evidence="1">Tf2-1-like SH3-like domain-containing protein</fullName>
    </recommendedName>
</protein>
<feature type="domain" description="Tf2-1-like SH3-like" evidence="1">
    <location>
        <begin position="97"/>
        <end position="161"/>
    </location>
</feature>
<dbReference type="InterPro" id="IPR036397">
    <property type="entry name" value="RNaseH_sf"/>
</dbReference>
<gene>
    <name evidence="2" type="ORF">HRI_000960400</name>
</gene>
<name>A0A9W7H9Q5_HIBTR</name>
<organism evidence="2 3">
    <name type="scientific">Hibiscus trionum</name>
    <name type="common">Flower of an hour</name>
    <dbReference type="NCBI Taxonomy" id="183268"/>
    <lineage>
        <taxon>Eukaryota</taxon>
        <taxon>Viridiplantae</taxon>
        <taxon>Streptophyta</taxon>
        <taxon>Embryophyta</taxon>
        <taxon>Tracheophyta</taxon>
        <taxon>Spermatophyta</taxon>
        <taxon>Magnoliopsida</taxon>
        <taxon>eudicotyledons</taxon>
        <taxon>Gunneridae</taxon>
        <taxon>Pentapetalae</taxon>
        <taxon>rosids</taxon>
        <taxon>malvids</taxon>
        <taxon>Malvales</taxon>
        <taxon>Malvaceae</taxon>
        <taxon>Malvoideae</taxon>
        <taxon>Hibiscus</taxon>
    </lineage>
</organism>
<dbReference type="Proteomes" id="UP001165190">
    <property type="component" value="Unassembled WGS sequence"/>
</dbReference>
<evidence type="ECO:0000259" key="1">
    <source>
        <dbReference type="Pfam" id="PF24626"/>
    </source>
</evidence>
<keyword evidence="3" id="KW-1185">Reference proteome</keyword>
<comment type="caution">
    <text evidence="2">The sequence shown here is derived from an EMBL/GenBank/DDBJ whole genome shotgun (WGS) entry which is preliminary data.</text>
</comment>
<dbReference type="PANTHER" id="PTHR46148">
    <property type="entry name" value="CHROMO DOMAIN-CONTAINING PROTEIN"/>
    <property type="match status" value="1"/>
</dbReference>
<sequence length="232" mass="27199">MVGEKPMEWGNWLHLVEWWYNSSYHSAIHTTPFQVLYGHEPSLRVPYVAGESKVAYVDRGLQQREATMKMLKFHLKRAQDIMKNQATRRDYSKFEVGDLVYLNLQPYRQQSVKSISYQKLARKWFGPYTIKARVEKVAYELQLPRKSRVHPVFHVSQLKKHIGSVEFQSDLPVIGPGGDISKEPHRILGRRFGRRGNKVVIEVLVEWANTFPKDATWEVLHQLKLQFPNFNP</sequence>
<dbReference type="SUPFAM" id="SSF54160">
    <property type="entry name" value="Chromo domain-like"/>
    <property type="match status" value="1"/>
</dbReference>
<evidence type="ECO:0000313" key="3">
    <source>
        <dbReference type="Proteomes" id="UP001165190"/>
    </source>
</evidence>
<dbReference type="AlphaFoldDB" id="A0A9W7H9Q5"/>
<dbReference type="PANTHER" id="PTHR46148:SF52">
    <property type="entry name" value="OS04G0603800 PROTEIN"/>
    <property type="match status" value="1"/>
</dbReference>